<accession>A0ABQ3ZDY7</accession>
<dbReference type="EMBL" id="BOML01000098">
    <property type="protein sequence ID" value="GIE08014.1"/>
    <property type="molecule type" value="Genomic_DNA"/>
</dbReference>
<sequence length="189" mass="20150">MLDAQPPADDETLASVASRCAGPLPAGLVELWRATFGGRLDYDLDAPVSVAELFHPDSDGYQDLWGWIEQECELAAAHIPGWDGRLTHLPIGGFEYLDRIYVHTAAGPGHGAVVYWQQGLAGDRTGPLAASIHDLFDRLGLERDPWATDEAGSGDALRDAVDALAGSSDPHARSAAGKLRTIVRAAVRS</sequence>
<gene>
    <name evidence="1" type="ORF">Adu01nite_93640</name>
</gene>
<reference evidence="1 2" key="1">
    <citation type="submission" date="2021-01" db="EMBL/GenBank/DDBJ databases">
        <title>Whole genome shotgun sequence of Actinoplanes durhamensis NBRC 14914.</title>
        <authorList>
            <person name="Komaki H."/>
            <person name="Tamura T."/>
        </authorList>
    </citation>
    <scope>NUCLEOTIDE SEQUENCE [LARGE SCALE GENOMIC DNA]</scope>
    <source>
        <strain evidence="1 2">NBRC 14914</strain>
    </source>
</reference>
<dbReference type="RefSeq" id="WP_203735848.1">
    <property type="nucleotide sequence ID" value="NZ_BAAATX010000059.1"/>
</dbReference>
<keyword evidence="2" id="KW-1185">Reference proteome</keyword>
<organism evidence="1 2">
    <name type="scientific">Paractinoplanes durhamensis</name>
    <dbReference type="NCBI Taxonomy" id="113563"/>
    <lineage>
        <taxon>Bacteria</taxon>
        <taxon>Bacillati</taxon>
        <taxon>Actinomycetota</taxon>
        <taxon>Actinomycetes</taxon>
        <taxon>Micromonosporales</taxon>
        <taxon>Micromonosporaceae</taxon>
        <taxon>Paractinoplanes</taxon>
    </lineage>
</organism>
<name>A0ABQ3ZDY7_9ACTN</name>
<dbReference type="Proteomes" id="UP000637628">
    <property type="component" value="Unassembled WGS sequence"/>
</dbReference>
<protein>
    <recommendedName>
        <fullName evidence="3">SMI1/KNR4 family protein</fullName>
    </recommendedName>
</protein>
<evidence type="ECO:0000313" key="2">
    <source>
        <dbReference type="Proteomes" id="UP000637628"/>
    </source>
</evidence>
<comment type="caution">
    <text evidence="1">The sequence shown here is derived from an EMBL/GenBank/DDBJ whole genome shotgun (WGS) entry which is preliminary data.</text>
</comment>
<evidence type="ECO:0000313" key="1">
    <source>
        <dbReference type="EMBL" id="GIE08014.1"/>
    </source>
</evidence>
<evidence type="ECO:0008006" key="3">
    <source>
        <dbReference type="Google" id="ProtNLM"/>
    </source>
</evidence>
<proteinExistence type="predicted"/>